<evidence type="ECO:0000313" key="2">
    <source>
        <dbReference type="Proteomes" id="UP000184758"/>
    </source>
</evidence>
<dbReference type="GO" id="GO:0030420">
    <property type="term" value="P:establishment of competence for transformation"/>
    <property type="evidence" value="ECO:0007669"/>
    <property type="project" value="InterPro"/>
</dbReference>
<name>A0A1N6HCL5_9LACT</name>
<proteinExistence type="predicted"/>
<accession>A0A1N6HCL5</accession>
<evidence type="ECO:0000313" key="1">
    <source>
        <dbReference type="EMBL" id="SIO17522.1"/>
    </source>
</evidence>
<dbReference type="Pfam" id="PF06338">
    <property type="entry name" value="ComK"/>
    <property type="match status" value="1"/>
</dbReference>
<keyword evidence="2" id="KW-1185">Reference proteome</keyword>
<dbReference type="EMBL" id="FSRN01000001">
    <property type="protein sequence ID" value="SIO17522.1"/>
    <property type="molecule type" value="Genomic_DNA"/>
</dbReference>
<reference evidence="2" key="1">
    <citation type="submission" date="2016-11" db="EMBL/GenBank/DDBJ databases">
        <authorList>
            <person name="Varghese N."/>
            <person name="Submissions S."/>
        </authorList>
    </citation>
    <scope>NUCLEOTIDE SEQUENCE [LARGE SCALE GENOMIC DNA]</scope>
    <source>
        <strain evidence="2">313</strain>
    </source>
</reference>
<dbReference type="OrthoDB" id="2731896at2"/>
<gene>
    <name evidence="1" type="ORF">SAMN05878443_1778</name>
</gene>
<sequence length="303" mass="35851">MKDYFIQDNCFFNKMTWNREVEDIICNLLEELQHQRENRLQEDYFEEEELVDTIMTDITEKMSATTNTIEEWLKRSIEQNQILLDYHTFYVMDISHHSSTPFNTIVFQSNLYPLKTKETSKDLMQRFIDHKGVPYEKIRLIGQSMGFHYKIPYVLGELVFIPEKSSLKGTSSWFSLHHVSRYEVVEQSNTIRLYFKNQSNISVMTKRTCFLSQARKGTALSFCQKLFAEEMILDKNTGQNLFYFKETGLFLNQIDQLTLRRYALFIRSQCNDLKTIIKKQSLTALLGEEHPSLNDILLTFSNE</sequence>
<dbReference type="InterPro" id="IPR010461">
    <property type="entry name" value="ComK"/>
</dbReference>
<dbReference type="RefSeq" id="WP_034545188.1">
    <property type="nucleotide sequence ID" value="NZ_FSRN01000001.1"/>
</dbReference>
<organism evidence="1 2">
    <name type="scientific">Carnobacterium alterfunditum</name>
    <dbReference type="NCBI Taxonomy" id="28230"/>
    <lineage>
        <taxon>Bacteria</taxon>
        <taxon>Bacillati</taxon>
        <taxon>Bacillota</taxon>
        <taxon>Bacilli</taxon>
        <taxon>Lactobacillales</taxon>
        <taxon>Carnobacteriaceae</taxon>
        <taxon>Carnobacterium</taxon>
    </lineage>
</organism>
<dbReference type="STRING" id="28230.SAMN05878443_1778"/>
<dbReference type="AlphaFoldDB" id="A0A1N6HCL5"/>
<protein>
    <submittedName>
        <fullName evidence="1">ComK protein</fullName>
    </submittedName>
</protein>
<dbReference type="Proteomes" id="UP000184758">
    <property type="component" value="Unassembled WGS sequence"/>
</dbReference>